<feature type="transmembrane region" description="Helical" evidence="8">
    <location>
        <begin position="192"/>
        <end position="218"/>
    </location>
</feature>
<feature type="transmembrane region" description="Helical" evidence="8">
    <location>
        <begin position="416"/>
        <end position="437"/>
    </location>
</feature>
<keyword evidence="4 8" id="KW-0812">Transmembrane</keyword>
<evidence type="ECO:0000256" key="5">
    <source>
        <dbReference type="ARBA" id="ARBA00022989"/>
    </source>
</evidence>
<feature type="transmembrane region" description="Helical" evidence="8">
    <location>
        <begin position="12"/>
        <end position="33"/>
    </location>
</feature>
<evidence type="ECO:0000256" key="8">
    <source>
        <dbReference type="SAM" id="Phobius"/>
    </source>
</evidence>
<accession>A0ABP2KKN4</accession>
<dbReference type="InterPro" id="IPR003445">
    <property type="entry name" value="Cat_transpt"/>
</dbReference>
<keyword evidence="5 8" id="KW-1133">Transmembrane helix</keyword>
<evidence type="ECO:0000256" key="3">
    <source>
        <dbReference type="ARBA" id="ARBA00022475"/>
    </source>
</evidence>
<reference evidence="9 10" key="1">
    <citation type="submission" date="2011-01" db="EMBL/GenBank/DDBJ databases">
        <authorList>
            <person name="Muzny D."/>
            <person name="Qin X."/>
            <person name="Buhay C."/>
            <person name="Dugan-Rocha S."/>
            <person name="Ding Y."/>
            <person name="Chen G."/>
            <person name="Hawes A."/>
            <person name="Holder M."/>
            <person name="Jhangiani S."/>
            <person name="Johnson A."/>
            <person name="Khan Z."/>
            <person name="Li Z."/>
            <person name="Liu W."/>
            <person name="Liu X."/>
            <person name="Perez L."/>
            <person name="Shen H."/>
            <person name="Wang Q."/>
            <person name="Watt J."/>
            <person name="Xi L."/>
            <person name="Xin Y."/>
            <person name="Zhou J."/>
            <person name="Deng J."/>
            <person name="Jiang H."/>
            <person name="Liu Y."/>
            <person name="Qu J."/>
            <person name="Song X.-Z."/>
            <person name="Zhang L."/>
            <person name="Villasana D."/>
            <person name="Johnson A."/>
            <person name="Liu J."/>
            <person name="Liyanage D."/>
            <person name="Lorensuhewa L."/>
            <person name="Robinson T."/>
            <person name="Song A."/>
            <person name="Song B.-B."/>
            <person name="Dinh H."/>
            <person name="Thornton R."/>
            <person name="Coyle M."/>
            <person name="Francisco L."/>
            <person name="Jackson L."/>
            <person name="Javaid M."/>
            <person name="Korchina V."/>
            <person name="Kovar C."/>
            <person name="Mata R."/>
            <person name="Mathew T."/>
            <person name="Ngo R."/>
            <person name="Nguyen L."/>
            <person name="Nguyen N."/>
            <person name="Okwuonu G."/>
            <person name="Ongeri F."/>
            <person name="Pham C."/>
            <person name="Simmons D."/>
            <person name="Wilczek-Boney K."/>
            <person name="Hale W."/>
            <person name="Jakkamsetti A."/>
            <person name="Pham P."/>
            <person name="Ruth R."/>
            <person name="San Lucas F."/>
            <person name="Warren J."/>
            <person name="Zhang J."/>
            <person name="Zhao Z."/>
            <person name="Zhou C."/>
            <person name="Zhu D."/>
            <person name="Lee S."/>
            <person name="Bess C."/>
            <person name="Blankenburg K."/>
            <person name="Forbes L."/>
            <person name="Fu Q."/>
            <person name="Gubbala S."/>
            <person name="Hirani K."/>
            <person name="Jayaseelan J.C."/>
            <person name="Lara F."/>
            <person name="Munidasa M."/>
            <person name="Palculict T."/>
            <person name="Patil S."/>
            <person name="Pu L.-L."/>
            <person name="Saada N."/>
            <person name="Tang L."/>
            <person name="Weissenberger G."/>
            <person name="Zhu Y."/>
            <person name="Hemphill L."/>
            <person name="Shang Y."/>
            <person name="Youmans B."/>
            <person name="Ayvaz T."/>
            <person name="Ross M."/>
            <person name="Santibanez J."/>
            <person name="Aqrawi P."/>
            <person name="Gross S."/>
            <person name="Joshi V."/>
            <person name="Fowler G."/>
            <person name="Nazareth L."/>
            <person name="Reid J."/>
            <person name="Worley K."/>
            <person name="Petrosino J."/>
            <person name="Highlander S."/>
            <person name="Gibbs R."/>
        </authorList>
    </citation>
    <scope>NUCLEOTIDE SEQUENCE [LARGE SCALE GENOMIC DNA]</scope>
    <source>
        <strain evidence="9 10">ATCC 49124</strain>
    </source>
</reference>
<feature type="transmembrane region" description="Helical" evidence="8">
    <location>
        <begin position="355"/>
        <end position="377"/>
    </location>
</feature>
<evidence type="ECO:0000256" key="1">
    <source>
        <dbReference type="ARBA" id="ARBA00004651"/>
    </source>
</evidence>
<gene>
    <name evidence="9" type="primary">trkH</name>
    <name evidence="9" type="ORF">HMPREF9425_1591</name>
</gene>
<dbReference type="EMBL" id="AEVI01000073">
    <property type="protein sequence ID" value="EFX95482.1"/>
    <property type="molecule type" value="Genomic_DNA"/>
</dbReference>
<keyword evidence="3" id="KW-1003">Cell membrane</keyword>
<evidence type="ECO:0000256" key="4">
    <source>
        <dbReference type="ARBA" id="ARBA00022692"/>
    </source>
</evidence>
<keyword evidence="7 8" id="KW-0472">Membrane</keyword>
<sequence length="458" mass="50359">MINRLSVTQKLVLSFVFVIIVGSSLLSLPISHYVNSPETSYLDHLFNTVSMVCVTGLSVVPVSKAYNGLGQILSMLLMQTGGLGLVSLVAFSTYTLKNKLGLSDQDLLQSALSRDSQKDLKSYLFKVYKITFSIEAMASLVIMTDFIPRFGLGHGIFNSLFLAVSAFCNAGFDNLGSNSLQDYSTNPTINLAVAFLIMSGSLGFAVWIDLIQLMRRYIKDRPRNWKLAWRPFNNQSRLVLISTGCLLLGGTLLAWLLEMDNSKTIGTLNVWQQLLVSFFQTVTMRTAGFATISYTNADFSTNLLFMIQMIIGGGPGGTAGGIKVTTASIMFLLFKSELSGNSSVVFRNRIISNKTILQAFTVILFFLTMLFVGYVILLETNPTLSPLGLLFESVSAIATVGVSMDLTPNLNNLGRFVIMALMFIGRVGPITVILSLMTKKKNMFLMPQLTFQSAKLFY</sequence>
<feature type="transmembrane region" description="Helical" evidence="8">
    <location>
        <begin position="238"/>
        <end position="257"/>
    </location>
</feature>
<keyword evidence="6" id="KW-0406">Ion transport</keyword>
<feature type="transmembrane region" description="Helical" evidence="8">
    <location>
        <begin position="75"/>
        <end position="96"/>
    </location>
</feature>
<protein>
    <submittedName>
        <fullName evidence="9">Cation transport protein</fullName>
    </submittedName>
</protein>
<evidence type="ECO:0000256" key="6">
    <source>
        <dbReference type="ARBA" id="ARBA00023065"/>
    </source>
</evidence>
<organism evidence="9 10">
    <name type="scientific">Streptococcus vestibularis ATCC 49124</name>
    <dbReference type="NCBI Taxonomy" id="889206"/>
    <lineage>
        <taxon>Bacteria</taxon>
        <taxon>Bacillati</taxon>
        <taxon>Bacillota</taxon>
        <taxon>Bacilli</taxon>
        <taxon>Lactobacillales</taxon>
        <taxon>Streptococcaceae</taxon>
        <taxon>Streptococcus</taxon>
    </lineage>
</organism>
<evidence type="ECO:0000256" key="2">
    <source>
        <dbReference type="ARBA" id="ARBA00022448"/>
    </source>
</evidence>
<evidence type="ECO:0000313" key="10">
    <source>
        <dbReference type="Proteomes" id="UP000003697"/>
    </source>
</evidence>
<keyword evidence="10" id="KW-1185">Reference proteome</keyword>
<dbReference type="PANTHER" id="PTHR32024:SF1">
    <property type="entry name" value="KTR SYSTEM POTASSIUM UPTAKE PROTEIN B"/>
    <property type="match status" value="1"/>
</dbReference>
<feature type="transmembrane region" description="Helical" evidence="8">
    <location>
        <begin position="155"/>
        <end position="172"/>
    </location>
</feature>
<dbReference type="Pfam" id="PF02386">
    <property type="entry name" value="TrkH"/>
    <property type="match status" value="1"/>
</dbReference>
<dbReference type="PANTHER" id="PTHR32024">
    <property type="entry name" value="TRK SYSTEM POTASSIUM UPTAKE PROTEIN TRKG-RELATED"/>
    <property type="match status" value="1"/>
</dbReference>
<evidence type="ECO:0000313" key="9">
    <source>
        <dbReference type="EMBL" id="EFX95482.1"/>
    </source>
</evidence>
<evidence type="ECO:0000256" key="7">
    <source>
        <dbReference type="ARBA" id="ARBA00023136"/>
    </source>
</evidence>
<name>A0ABP2KKN4_STRVE</name>
<comment type="subcellular location">
    <subcellularLocation>
        <location evidence="1">Cell membrane</location>
        <topology evidence="1">Multi-pass membrane protein</topology>
    </subcellularLocation>
</comment>
<dbReference type="Proteomes" id="UP000003697">
    <property type="component" value="Unassembled WGS sequence"/>
</dbReference>
<comment type="caution">
    <text evidence="9">The sequence shown here is derived from an EMBL/GenBank/DDBJ whole genome shotgun (WGS) entry which is preliminary data.</text>
</comment>
<keyword evidence="2" id="KW-0813">Transport</keyword>
<feature type="transmembrane region" description="Helical" evidence="8">
    <location>
        <begin position="303"/>
        <end position="334"/>
    </location>
</feature>
<proteinExistence type="predicted"/>